<proteinExistence type="predicted"/>
<dbReference type="InterPro" id="IPR010642">
    <property type="entry name" value="Invasion_prot_B"/>
</dbReference>
<reference evidence="2 3" key="1">
    <citation type="submission" date="2018-08" db="EMBL/GenBank/DDBJ databases">
        <title>Genomic Encyclopedia of Type Strains, Phase IV (KMG-IV): sequencing the most valuable type-strain genomes for metagenomic binning, comparative biology and taxonomic classification.</title>
        <authorList>
            <person name="Goeker M."/>
        </authorList>
    </citation>
    <scope>NUCLEOTIDE SEQUENCE [LARGE SCALE GENOMIC DNA]</scope>
    <source>
        <strain evidence="2 3">BW863</strain>
    </source>
</reference>
<dbReference type="Gene3D" id="2.60.40.1880">
    <property type="entry name" value="Invasion associated locus B (IalB) protein"/>
    <property type="match status" value="1"/>
</dbReference>
<keyword evidence="3" id="KW-1185">Reference proteome</keyword>
<evidence type="ECO:0000256" key="1">
    <source>
        <dbReference type="SAM" id="SignalP"/>
    </source>
</evidence>
<dbReference type="Proteomes" id="UP000256900">
    <property type="component" value="Unassembled WGS sequence"/>
</dbReference>
<keyword evidence="1" id="KW-0732">Signal</keyword>
<evidence type="ECO:0000313" key="3">
    <source>
        <dbReference type="Proteomes" id="UP000256900"/>
    </source>
</evidence>
<feature type="chain" id="PRO_5017552302" evidence="1">
    <location>
        <begin position="24"/>
        <end position="187"/>
    </location>
</feature>
<evidence type="ECO:0000313" key="2">
    <source>
        <dbReference type="EMBL" id="REF85925.1"/>
    </source>
</evidence>
<sequence length="187" mass="20237">MRRFGTFLISFALVQFVAGAGFAQDKKPPPVGSQPETTTATYGAWTLQCERRADVAKGEKICEIEESVIPQNQQSPIARIGIGHPIGTDKRQYRITAIFPPNVYIPVAPAIKAKDGDPAIALAWKRCFPGGCFADTSVAPEALKSWRAIEADTGRLTFTEAAGRNLAIQFSLRGFAQALEALEKAKS</sequence>
<organism evidence="2 3">
    <name type="scientific">Methylovirgula ligni</name>
    <dbReference type="NCBI Taxonomy" id="569860"/>
    <lineage>
        <taxon>Bacteria</taxon>
        <taxon>Pseudomonadati</taxon>
        <taxon>Pseudomonadota</taxon>
        <taxon>Alphaproteobacteria</taxon>
        <taxon>Hyphomicrobiales</taxon>
        <taxon>Beijerinckiaceae</taxon>
        <taxon>Methylovirgula</taxon>
    </lineage>
</organism>
<comment type="caution">
    <text evidence="2">The sequence shown here is derived from an EMBL/GenBank/DDBJ whole genome shotgun (WGS) entry which is preliminary data.</text>
</comment>
<feature type="signal peptide" evidence="1">
    <location>
        <begin position="1"/>
        <end position="23"/>
    </location>
</feature>
<name>A0A3D9YTU1_9HYPH</name>
<dbReference type="RefSeq" id="WP_165204300.1">
    <property type="nucleotide sequence ID" value="NZ_CP025086.1"/>
</dbReference>
<dbReference type="Pfam" id="PF06776">
    <property type="entry name" value="IalB"/>
    <property type="match status" value="1"/>
</dbReference>
<dbReference type="InterPro" id="IPR038696">
    <property type="entry name" value="IalB_sf"/>
</dbReference>
<protein>
    <submittedName>
        <fullName evidence="2">Invasion protein IalB</fullName>
    </submittedName>
</protein>
<gene>
    <name evidence="2" type="ORF">DES32_1965</name>
</gene>
<dbReference type="EMBL" id="QUMO01000003">
    <property type="protein sequence ID" value="REF85925.1"/>
    <property type="molecule type" value="Genomic_DNA"/>
</dbReference>
<dbReference type="AlphaFoldDB" id="A0A3D9YTU1"/>
<accession>A0A3D9YTU1</accession>